<evidence type="ECO:0000313" key="5">
    <source>
        <dbReference type="EMBL" id="AUV65124.1"/>
    </source>
</evidence>
<dbReference type="InterPro" id="IPR036388">
    <property type="entry name" value="WH-like_DNA-bd_sf"/>
</dbReference>
<evidence type="ECO:0000256" key="1">
    <source>
        <dbReference type="ARBA" id="ARBA00023015"/>
    </source>
</evidence>
<protein>
    <submittedName>
        <fullName evidence="5 6">MarR family transcriptional regulator</fullName>
    </submittedName>
</protein>
<evidence type="ECO:0000313" key="7">
    <source>
        <dbReference type="Proteomes" id="UP000297565"/>
    </source>
</evidence>
<feature type="domain" description="HTH marR-type" evidence="4">
    <location>
        <begin position="2"/>
        <end position="137"/>
    </location>
</feature>
<evidence type="ECO:0000256" key="2">
    <source>
        <dbReference type="ARBA" id="ARBA00023125"/>
    </source>
</evidence>
<dbReference type="SMART" id="SM00347">
    <property type="entry name" value="HTH_MARR"/>
    <property type="match status" value="1"/>
</dbReference>
<dbReference type="PROSITE" id="PS50995">
    <property type="entry name" value="HTH_MARR_2"/>
    <property type="match status" value="1"/>
</dbReference>
<keyword evidence="2" id="KW-0238">DNA-binding</keyword>
<evidence type="ECO:0000313" key="6">
    <source>
        <dbReference type="EMBL" id="TEW26654.1"/>
    </source>
</evidence>
<dbReference type="PANTHER" id="PTHR42756">
    <property type="entry name" value="TRANSCRIPTIONAL REGULATOR, MARR"/>
    <property type="match status" value="1"/>
</dbReference>
<dbReference type="EMBL" id="MF136609">
    <property type="protein sequence ID" value="AUV65124.1"/>
    <property type="molecule type" value="Genomic_DNA"/>
</dbReference>
<dbReference type="SUPFAM" id="SSF46785">
    <property type="entry name" value="Winged helix' DNA-binding domain"/>
    <property type="match status" value="1"/>
</dbReference>
<accession>A0A2K9VRM7</accession>
<organism evidence="5">
    <name type="scientific">Histophilus somni</name>
    <name type="common">Haemophilus somnus</name>
    <dbReference type="NCBI Taxonomy" id="731"/>
    <lineage>
        <taxon>Bacteria</taxon>
        <taxon>Pseudomonadati</taxon>
        <taxon>Pseudomonadota</taxon>
        <taxon>Gammaproteobacteria</taxon>
        <taxon>Pasteurellales</taxon>
        <taxon>Pasteurellaceae</taxon>
        <taxon>Histophilus</taxon>
    </lineage>
</organism>
<dbReference type="Gene3D" id="1.10.10.10">
    <property type="entry name" value="Winged helix-like DNA-binding domain superfamily/Winged helix DNA-binding domain"/>
    <property type="match status" value="1"/>
</dbReference>
<gene>
    <name evidence="5" type="primary">marR</name>
    <name evidence="6" type="ORF">E2R48_10275</name>
    <name evidence="5" type="ORF">ICEHS1_68</name>
</gene>
<keyword evidence="3" id="KW-0804">Transcription</keyword>
<name>A0A2K9VRM7_HISSO</name>
<proteinExistence type="predicted"/>
<dbReference type="GO" id="GO:0003700">
    <property type="term" value="F:DNA-binding transcription factor activity"/>
    <property type="evidence" value="ECO:0007669"/>
    <property type="project" value="InterPro"/>
</dbReference>
<dbReference type="PANTHER" id="PTHR42756:SF1">
    <property type="entry name" value="TRANSCRIPTIONAL REPRESSOR OF EMRAB OPERON"/>
    <property type="match status" value="1"/>
</dbReference>
<dbReference type="RefSeq" id="WP_125135068.1">
    <property type="nucleotide sequence ID" value="NZ_SMDH01000048.1"/>
</dbReference>
<reference evidence="5" key="1">
    <citation type="submission" date="2017-05" db="EMBL/GenBank/DDBJ databases">
        <title>ICEHs1, an integrative conjugative element from clinical isolates of Histophilus somni confers metal and antimicrobial resistance.</title>
        <authorList>
            <person name="Bhatt K."/>
            <person name="Rawlyk N."/>
            <person name="Potter A."/>
            <person name="Liljebjelke K."/>
        </authorList>
    </citation>
    <scope>NUCLEOTIDE SEQUENCE</scope>
    <source>
        <strain evidence="5">AVI 1</strain>
    </source>
</reference>
<dbReference type="Proteomes" id="UP000297565">
    <property type="component" value="Unassembled WGS sequence"/>
</dbReference>
<dbReference type="InterPro" id="IPR000835">
    <property type="entry name" value="HTH_MarR-typ"/>
</dbReference>
<dbReference type="AlphaFoldDB" id="A0A2K9VRM7"/>
<evidence type="ECO:0000256" key="3">
    <source>
        <dbReference type="ARBA" id="ARBA00023163"/>
    </source>
</evidence>
<dbReference type="EMBL" id="SNRV01000052">
    <property type="protein sequence ID" value="TEW26654.1"/>
    <property type="molecule type" value="Genomic_DNA"/>
</dbReference>
<reference evidence="6 7" key="2">
    <citation type="submission" date="2019-03" db="EMBL/GenBank/DDBJ databases">
        <title>Horizontal Gene Transfer Machinery in Histophilus somni.</title>
        <authorList>
            <person name="Mostafa Nazari M."/>
            <person name="Liljebjelke K."/>
        </authorList>
    </citation>
    <scope>NUCLEOTIDE SEQUENCE [LARGE SCALE GENOMIC DNA]</scope>
    <source>
        <strain evidence="6 7">UOC-EPH-KLM-04</strain>
    </source>
</reference>
<sequence>MNQTQLARLAELTASLDSTFESYAKTQTVLLSEMFILYSFYHKKSLTQKDICDEWALPKQTVHTICKNLINQSFVEMQDNSSDKRAKLLSLTDTGENYAKSIIAPLLEIENNTAQSFGIERLEKLIDEFAILERLFNEQMNTFINRINQ</sequence>
<evidence type="ECO:0000259" key="4">
    <source>
        <dbReference type="PROSITE" id="PS50995"/>
    </source>
</evidence>
<keyword evidence="1" id="KW-0805">Transcription regulation</keyword>
<dbReference type="Pfam" id="PF12802">
    <property type="entry name" value="MarR_2"/>
    <property type="match status" value="1"/>
</dbReference>
<dbReference type="GO" id="GO:0003677">
    <property type="term" value="F:DNA binding"/>
    <property type="evidence" value="ECO:0007669"/>
    <property type="project" value="UniProtKB-KW"/>
</dbReference>
<dbReference type="InterPro" id="IPR036390">
    <property type="entry name" value="WH_DNA-bd_sf"/>
</dbReference>
<dbReference type="SMR" id="A0A2K9VRM7"/>